<dbReference type="EMBL" id="CAXAMN010024917">
    <property type="protein sequence ID" value="CAK9091070.1"/>
    <property type="molecule type" value="Genomic_DNA"/>
</dbReference>
<dbReference type="PANTHER" id="PTHR12197">
    <property type="entry name" value="HISTONE-LYSINE N-METHYLTRANSFERASE SMYD"/>
    <property type="match status" value="1"/>
</dbReference>
<dbReference type="Gene3D" id="6.10.140.2220">
    <property type="match status" value="1"/>
</dbReference>
<evidence type="ECO:0000313" key="3">
    <source>
        <dbReference type="Proteomes" id="UP001642484"/>
    </source>
</evidence>
<sequence length="479" mass="53259">MASFQTKRLAGRGRCALASRTFSPGEVVLEEDAWAVVLLPDQQGLRCDYSLTCLEKLLRCPSTGLCFASKEDQKAAADLYYKAELEVAAARSKVPGANVAGAAPWCWPSHLRLAWRVLQRGAKSREQPWLNLESHWDELSESQQCDMETSAARCLDVLAASLGILDLEEAAPEARQNFQAVADLGDVARLVAAMEVNAMTVTDEELREIALGLYIHAAVFNHDEEPNCIQSFVGRRVVIRTIREVFEGEELCLAYAEIGQLSRVRHGNLWKHFHFRAFKTPQVEKRDGILSCVLAAPDWQPVEHGVGWDPDQGVLEEGAAPDALAFLKEVHHCWSEAKWQKAWKEATAGPTFRLGAGHALRLALARELMDEAVSQEQWSEALAFAREVCSCHQLIYPSGWPVVSLGWARLAKLELYHGHFDATMRCCQEALSGAPYLWEDRPVAGEEVRQMLSQARLEAQAASWQGGYQALTGPKAWNI</sequence>
<dbReference type="InterPro" id="IPR011990">
    <property type="entry name" value="TPR-like_helical_dom_sf"/>
</dbReference>
<gene>
    <name evidence="2" type="ORF">CCMP2556_LOCUS43720</name>
</gene>
<dbReference type="Gene3D" id="1.10.220.160">
    <property type="match status" value="1"/>
</dbReference>
<dbReference type="InterPro" id="IPR046341">
    <property type="entry name" value="SET_dom_sf"/>
</dbReference>
<dbReference type="Proteomes" id="UP001642484">
    <property type="component" value="Unassembled WGS sequence"/>
</dbReference>
<reference evidence="2 3" key="1">
    <citation type="submission" date="2024-02" db="EMBL/GenBank/DDBJ databases">
        <authorList>
            <person name="Chen Y."/>
            <person name="Shah S."/>
            <person name="Dougan E. K."/>
            <person name="Thang M."/>
            <person name="Chan C."/>
        </authorList>
    </citation>
    <scope>NUCLEOTIDE SEQUENCE [LARGE SCALE GENOMIC DNA]</scope>
</reference>
<dbReference type="Gene3D" id="2.170.270.10">
    <property type="entry name" value="SET domain"/>
    <property type="match status" value="1"/>
</dbReference>
<evidence type="ECO:0000313" key="2">
    <source>
        <dbReference type="EMBL" id="CAK9091070.1"/>
    </source>
</evidence>
<comment type="caution">
    <text evidence="2">The sequence shown here is derived from an EMBL/GenBank/DDBJ whole genome shotgun (WGS) entry which is preliminary data.</text>
</comment>
<organism evidence="2 3">
    <name type="scientific">Durusdinium trenchii</name>
    <dbReference type="NCBI Taxonomy" id="1381693"/>
    <lineage>
        <taxon>Eukaryota</taxon>
        <taxon>Sar</taxon>
        <taxon>Alveolata</taxon>
        <taxon>Dinophyceae</taxon>
        <taxon>Suessiales</taxon>
        <taxon>Symbiodiniaceae</taxon>
        <taxon>Durusdinium</taxon>
    </lineage>
</organism>
<dbReference type="PROSITE" id="PS50280">
    <property type="entry name" value="SET"/>
    <property type="match status" value="1"/>
</dbReference>
<dbReference type="Gene3D" id="1.25.40.10">
    <property type="entry name" value="Tetratricopeptide repeat domain"/>
    <property type="match status" value="1"/>
</dbReference>
<feature type="domain" description="SET" evidence="1">
    <location>
        <begin position="2"/>
        <end position="256"/>
    </location>
</feature>
<keyword evidence="3" id="KW-1185">Reference proteome</keyword>
<dbReference type="InterPro" id="IPR001214">
    <property type="entry name" value="SET_dom"/>
</dbReference>
<dbReference type="PANTHER" id="PTHR12197:SF251">
    <property type="entry name" value="EG:BACR7C10.4 PROTEIN"/>
    <property type="match status" value="1"/>
</dbReference>
<proteinExistence type="predicted"/>
<dbReference type="Pfam" id="PF00856">
    <property type="entry name" value="SET"/>
    <property type="match status" value="1"/>
</dbReference>
<protein>
    <recommendedName>
        <fullName evidence="1">SET domain-containing protein</fullName>
    </recommendedName>
</protein>
<accession>A0ABP0QT97</accession>
<dbReference type="InterPro" id="IPR050869">
    <property type="entry name" value="H3K4_H4K5_MeTrfase"/>
</dbReference>
<evidence type="ECO:0000259" key="1">
    <source>
        <dbReference type="PROSITE" id="PS50280"/>
    </source>
</evidence>
<dbReference type="SUPFAM" id="SSF82199">
    <property type="entry name" value="SET domain"/>
    <property type="match status" value="1"/>
</dbReference>
<name>A0ABP0QT97_9DINO</name>